<comment type="caution">
    <text evidence="3">The sequence shown here is derived from an EMBL/GenBank/DDBJ whole genome shotgun (WGS) entry which is preliminary data.</text>
</comment>
<accession>A0A419W9Q7</accession>
<feature type="transmembrane region" description="Helical" evidence="2">
    <location>
        <begin position="293"/>
        <end position="313"/>
    </location>
</feature>
<dbReference type="Proteomes" id="UP000283387">
    <property type="component" value="Unassembled WGS sequence"/>
</dbReference>
<sequence length="318" mass="36308">MTAFYLQQDSLKNTLPTRTVQADSSLKVQEKPQLRQAKPLSAQSTSNTGTAGNKMANAVPAQQKNYRYRPEEMKLLEMIHPVDSIQVQLSTTTESPRLTLPMRNLQGRKADWVVGVLILVFALFATVRLFFGKYLVQLFQAAVNYGTASRLFRERSVSLTHVAFRLDIIFFLTASLFLFQIFGKEIDFYVKHNLLKYLLLFSGTVLYFVGKQFLYSLQGKISETVSETQEILYNMNLYNRILGLGLIPVTLILAFSRLPNPQIIIGLGVVMALGCYILLVFRGMKILVRKDFPLFYLILYLCTLEILPLFFIYKLVLV</sequence>
<evidence type="ECO:0000256" key="2">
    <source>
        <dbReference type="SAM" id="Phobius"/>
    </source>
</evidence>
<dbReference type="AlphaFoldDB" id="A0A419W9Q7"/>
<feature type="transmembrane region" description="Helical" evidence="2">
    <location>
        <begin position="162"/>
        <end position="182"/>
    </location>
</feature>
<reference evidence="3 4" key="1">
    <citation type="submission" date="2018-09" db="EMBL/GenBank/DDBJ databases">
        <title>Genomic Encyclopedia of Archaeal and Bacterial Type Strains, Phase II (KMG-II): from individual species to whole genera.</title>
        <authorList>
            <person name="Goeker M."/>
        </authorList>
    </citation>
    <scope>NUCLEOTIDE SEQUENCE [LARGE SCALE GENOMIC DNA]</scope>
    <source>
        <strain evidence="3 4">DSM 27148</strain>
    </source>
</reference>
<protein>
    <submittedName>
        <fullName evidence="3">Uncharacterized protein DUF4271</fullName>
    </submittedName>
</protein>
<feature type="compositionally biased region" description="Polar residues" evidence="1">
    <location>
        <begin position="41"/>
        <end position="51"/>
    </location>
</feature>
<feature type="transmembrane region" description="Helical" evidence="2">
    <location>
        <begin position="237"/>
        <end position="256"/>
    </location>
</feature>
<feature type="transmembrane region" description="Helical" evidence="2">
    <location>
        <begin position="262"/>
        <end position="281"/>
    </location>
</feature>
<evidence type="ECO:0000313" key="3">
    <source>
        <dbReference type="EMBL" id="RKD92187.1"/>
    </source>
</evidence>
<keyword evidence="4" id="KW-1185">Reference proteome</keyword>
<keyword evidence="2" id="KW-0812">Transmembrane</keyword>
<dbReference type="EMBL" id="RAPN01000001">
    <property type="protein sequence ID" value="RKD92187.1"/>
    <property type="molecule type" value="Genomic_DNA"/>
</dbReference>
<evidence type="ECO:0000313" key="4">
    <source>
        <dbReference type="Proteomes" id="UP000283387"/>
    </source>
</evidence>
<feature type="region of interest" description="Disordered" evidence="1">
    <location>
        <begin position="22"/>
        <end position="57"/>
    </location>
</feature>
<dbReference type="RefSeq" id="WP_120273425.1">
    <property type="nucleotide sequence ID" value="NZ_RAPN01000001.1"/>
</dbReference>
<feature type="transmembrane region" description="Helical" evidence="2">
    <location>
        <begin position="112"/>
        <end position="131"/>
    </location>
</feature>
<name>A0A419W9Q7_9BACT</name>
<keyword evidence="2" id="KW-1133">Transmembrane helix</keyword>
<gene>
    <name evidence="3" type="ORF">BC643_2557</name>
</gene>
<dbReference type="OrthoDB" id="1467217at2"/>
<dbReference type="InterPro" id="IPR025367">
    <property type="entry name" value="DUF4271"/>
</dbReference>
<dbReference type="Pfam" id="PF14093">
    <property type="entry name" value="DUF4271"/>
    <property type="match status" value="1"/>
</dbReference>
<feature type="transmembrane region" description="Helical" evidence="2">
    <location>
        <begin position="194"/>
        <end position="217"/>
    </location>
</feature>
<proteinExistence type="predicted"/>
<evidence type="ECO:0000256" key="1">
    <source>
        <dbReference type="SAM" id="MobiDB-lite"/>
    </source>
</evidence>
<keyword evidence="2" id="KW-0472">Membrane</keyword>
<organism evidence="3 4">
    <name type="scientific">Mangrovibacterium diazotrophicum</name>
    <dbReference type="NCBI Taxonomy" id="1261403"/>
    <lineage>
        <taxon>Bacteria</taxon>
        <taxon>Pseudomonadati</taxon>
        <taxon>Bacteroidota</taxon>
        <taxon>Bacteroidia</taxon>
        <taxon>Marinilabiliales</taxon>
        <taxon>Prolixibacteraceae</taxon>
        <taxon>Mangrovibacterium</taxon>
    </lineage>
</organism>